<organism evidence="2 3">
    <name type="scientific">Manduca sexta</name>
    <name type="common">Tobacco hawkmoth</name>
    <name type="synonym">Tobacco hornworm</name>
    <dbReference type="NCBI Taxonomy" id="7130"/>
    <lineage>
        <taxon>Eukaryota</taxon>
        <taxon>Metazoa</taxon>
        <taxon>Ecdysozoa</taxon>
        <taxon>Arthropoda</taxon>
        <taxon>Hexapoda</taxon>
        <taxon>Insecta</taxon>
        <taxon>Pterygota</taxon>
        <taxon>Neoptera</taxon>
        <taxon>Endopterygota</taxon>
        <taxon>Lepidoptera</taxon>
        <taxon>Glossata</taxon>
        <taxon>Ditrysia</taxon>
        <taxon>Bombycoidea</taxon>
        <taxon>Sphingidae</taxon>
        <taxon>Sphinginae</taxon>
        <taxon>Sphingini</taxon>
        <taxon>Manduca</taxon>
    </lineage>
</organism>
<name>A0A922A053_MANSE</name>
<dbReference type="EMBL" id="JH669644">
    <property type="protein sequence ID" value="KAG6465671.1"/>
    <property type="molecule type" value="Genomic_DNA"/>
</dbReference>
<dbReference type="Proteomes" id="UP000791440">
    <property type="component" value="Unassembled WGS sequence"/>
</dbReference>
<accession>A0A922A053</accession>
<reference evidence="2" key="2">
    <citation type="submission" date="2020-12" db="EMBL/GenBank/DDBJ databases">
        <authorList>
            <person name="Kanost M."/>
        </authorList>
    </citation>
    <scope>NUCLEOTIDE SEQUENCE</scope>
</reference>
<feature type="compositionally biased region" description="Low complexity" evidence="1">
    <location>
        <begin position="302"/>
        <end position="317"/>
    </location>
</feature>
<protein>
    <submittedName>
        <fullName evidence="2">Uncharacterized protein</fullName>
    </submittedName>
</protein>
<feature type="region of interest" description="Disordered" evidence="1">
    <location>
        <begin position="92"/>
        <end position="118"/>
    </location>
</feature>
<evidence type="ECO:0000313" key="2">
    <source>
        <dbReference type="EMBL" id="KAG6465671.1"/>
    </source>
</evidence>
<proteinExistence type="predicted"/>
<gene>
    <name evidence="2" type="ORF">O3G_MSEX015306</name>
</gene>
<comment type="caution">
    <text evidence="2">The sequence shown here is derived from an EMBL/GenBank/DDBJ whole genome shotgun (WGS) entry which is preliminary data.</text>
</comment>
<reference evidence="2" key="1">
    <citation type="journal article" date="2016" name="Insect Biochem. Mol. Biol.">
        <title>Multifaceted biological insights from a draft genome sequence of the tobacco hornworm moth, Manduca sexta.</title>
        <authorList>
            <person name="Kanost M.R."/>
            <person name="Arrese E.L."/>
            <person name="Cao X."/>
            <person name="Chen Y.R."/>
            <person name="Chellapilla S."/>
            <person name="Goldsmith M.R."/>
            <person name="Grosse-Wilde E."/>
            <person name="Heckel D.G."/>
            <person name="Herndon N."/>
            <person name="Jiang H."/>
            <person name="Papanicolaou A."/>
            <person name="Qu J."/>
            <person name="Soulages J.L."/>
            <person name="Vogel H."/>
            <person name="Walters J."/>
            <person name="Waterhouse R.M."/>
            <person name="Ahn S.J."/>
            <person name="Almeida F.C."/>
            <person name="An C."/>
            <person name="Aqrawi P."/>
            <person name="Bretschneider A."/>
            <person name="Bryant W.B."/>
            <person name="Bucks S."/>
            <person name="Chao H."/>
            <person name="Chevignon G."/>
            <person name="Christen J.M."/>
            <person name="Clarke D.F."/>
            <person name="Dittmer N.T."/>
            <person name="Ferguson L.C.F."/>
            <person name="Garavelou S."/>
            <person name="Gordon K.H.J."/>
            <person name="Gunaratna R.T."/>
            <person name="Han Y."/>
            <person name="Hauser F."/>
            <person name="He Y."/>
            <person name="Heidel-Fischer H."/>
            <person name="Hirsh A."/>
            <person name="Hu Y."/>
            <person name="Jiang H."/>
            <person name="Kalra D."/>
            <person name="Klinner C."/>
            <person name="Konig C."/>
            <person name="Kovar C."/>
            <person name="Kroll A.R."/>
            <person name="Kuwar S.S."/>
            <person name="Lee S.L."/>
            <person name="Lehman R."/>
            <person name="Li K."/>
            <person name="Li Z."/>
            <person name="Liang H."/>
            <person name="Lovelace S."/>
            <person name="Lu Z."/>
            <person name="Mansfield J.H."/>
            <person name="McCulloch K.J."/>
            <person name="Mathew T."/>
            <person name="Morton B."/>
            <person name="Muzny D.M."/>
            <person name="Neunemann D."/>
            <person name="Ongeri F."/>
            <person name="Pauchet Y."/>
            <person name="Pu L.L."/>
            <person name="Pyrousis I."/>
            <person name="Rao X.J."/>
            <person name="Redding A."/>
            <person name="Roesel C."/>
            <person name="Sanchez-Gracia A."/>
            <person name="Schaack S."/>
            <person name="Shukla A."/>
            <person name="Tetreau G."/>
            <person name="Wang Y."/>
            <person name="Xiong G.H."/>
            <person name="Traut W."/>
            <person name="Walsh T.K."/>
            <person name="Worley K.C."/>
            <person name="Wu D."/>
            <person name="Wu W."/>
            <person name="Wu Y.Q."/>
            <person name="Zhang X."/>
            <person name="Zou Z."/>
            <person name="Zucker H."/>
            <person name="Briscoe A.D."/>
            <person name="Burmester T."/>
            <person name="Clem R.J."/>
            <person name="Feyereisen R."/>
            <person name="Grimmelikhuijzen C.J.P."/>
            <person name="Hamodrakas S.J."/>
            <person name="Hansson B.S."/>
            <person name="Huguet E."/>
            <person name="Jermiin L.S."/>
            <person name="Lan Q."/>
            <person name="Lehman H.K."/>
            <person name="Lorenzen M."/>
            <person name="Merzendorfer H."/>
            <person name="Michalopoulos I."/>
            <person name="Morton D.B."/>
            <person name="Muthukrishnan S."/>
            <person name="Oakeshott J.G."/>
            <person name="Palmer W."/>
            <person name="Park Y."/>
            <person name="Passarelli A.L."/>
            <person name="Rozas J."/>
            <person name="Schwartz L.M."/>
            <person name="Smith W."/>
            <person name="Southgate A."/>
            <person name="Vilcinskas A."/>
            <person name="Vogt R."/>
            <person name="Wang P."/>
            <person name="Werren J."/>
            <person name="Yu X.Q."/>
            <person name="Zhou J.J."/>
            <person name="Brown S.J."/>
            <person name="Scherer S.E."/>
            <person name="Richards S."/>
            <person name="Blissard G.W."/>
        </authorList>
    </citation>
    <scope>NUCLEOTIDE SEQUENCE</scope>
</reference>
<feature type="compositionally biased region" description="Acidic residues" evidence="1">
    <location>
        <begin position="274"/>
        <end position="284"/>
    </location>
</feature>
<sequence length="370" mass="43014">MSLVVQMDGLPANADANAVVLAVRKILQKLKIRFWVHDFGFSPETNTKKCKIEFFAKHEATKAIDKITSKPQTIIGVPCNLKITFISDIDKGEKKGDPESRRDRSRSPISKEEANINKELEQLKKEKEELEKRKSELLKKKMNIDQKETKEEDTASKDMMKHTKIQHTILPKCTAAEISIMEQMKPLARPYIQKRYYQTFMQRMHVEIRTRLAILMETGRLKKTLPIQDIVKAYRWKHPEEKDPEMIEYILSQIKLAFWAYRAKNKDGTNTEPYEYDESEEEDDASIKEKGDVTNDNQIDGTTNTEETTNNETNATETAEDNEENDYVYEDNNDWIEEGNEVLVTIKHTVTSIYYVLRTRFGASNITVFN</sequence>
<dbReference type="AlphaFoldDB" id="A0A922A053"/>
<feature type="region of interest" description="Disordered" evidence="1">
    <location>
        <begin position="269"/>
        <end position="326"/>
    </location>
</feature>
<evidence type="ECO:0000256" key="1">
    <source>
        <dbReference type="SAM" id="MobiDB-lite"/>
    </source>
</evidence>
<keyword evidence="3" id="KW-1185">Reference proteome</keyword>
<evidence type="ECO:0000313" key="3">
    <source>
        <dbReference type="Proteomes" id="UP000791440"/>
    </source>
</evidence>